<dbReference type="AlphaFoldDB" id="A0A0F8YPI4"/>
<reference evidence="2" key="1">
    <citation type="journal article" date="2015" name="Nature">
        <title>Complex archaea that bridge the gap between prokaryotes and eukaryotes.</title>
        <authorList>
            <person name="Spang A."/>
            <person name="Saw J.H."/>
            <person name="Jorgensen S.L."/>
            <person name="Zaremba-Niedzwiedzka K."/>
            <person name="Martijn J."/>
            <person name="Lind A.E."/>
            <person name="van Eijk R."/>
            <person name="Schleper C."/>
            <person name="Guy L."/>
            <person name="Ettema T.J."/>
        </authorList>
    </citation>
    <scope>NUCLEOTIDE SEQUENCE</scope>
</reference>
<accession>A0A0F8YPI4</accession>
<feature type="transmembrane region" description="Helical" evidence="1">
    <location>
        <begin position="7"/>
        <end position="27"/>
    </location>
</feature>
<keyword evidence="1" id="KW-0812">Transmembrane</keyword>
<name>A0A0F8YPI4_9ZZZZ</name>
<proteinExistence type="predicted"/>
<keyword evidence="1" id="KW-0472">Membrane</keyword>
<dbReference type="Gene3D" id="2.60.40.1820">
    <property type="match status" value="1"/>
</dbReference>
<keyword evidence="1" id="KW-1133">Transmembrane helix</keyword>
<sequence>MALQSKMTVYAAIVGLLALMGGIVYWGSLDIPEIETTEIELQSVEVIQVDTVENTVKLQISLLVKNPGKKTFTVPIISYELYANGKHIGVGSYSTVDIPMPGRALFSPGAEIPLKNFLDLARTEANSDVYQMIVNGDSIQYRVEGNITIETAWALIEKDFQSSLLSSSI</sequence>
<protein>
    <recommendedName>
        <fullName evidence="3">Water stress and hypersensitive response domain-containing protein</fullName>
    </recommendedName>
</protein>
<evidence type="ECO:0008006" key="3">
    <source>
        <dbReference type="Google" id="ProtNLM"/>
    </source>
</evidence>
<gene>
    <name evidence="2" type="ORF">LCGC14_2794320</name>
</gene>
<organism evidence="2">
    <name type="scientific">marine sediment metagenome</name>
    <dbReference type="NCBI Taxonomy" id="412755"/>
    <lineage>
        <taxon>unclassified sequences</taxon>
        <taxon>metagenomes</taxon>
        <taxon>ecological metagenomes</taxon>
    </lineage>
</organism>
<evidence type="ECO:0000256" key="1">
    <source>
        <dbReference type="SAM" id="Phobius"/>
    </source>
</evidence>
<evidence type="ECO:0000313" key="2">
    <source>
        <dbReference type="EMBL" id="KKK83343.1"/>
    </source>
</evidence>
<dbReference type="EMBL" id="LAZR01052265">
    <property type="protein sequence ID" value="KKK83343.1"/>
    <property type="molecule type" value="Genomic_DNA"/>
</dbReference>
<comment type="caution">
    <text evidence="2">The sequence shown here is derived from an EMBL/GenBank/DDBJ whole genome shotgun (WGS) entry which is preliminary data.</text>
</comment>
<dbReference type="SUPFAM" id="SSF117070">
    <property type="entry name" value="LEA14-like"/>
    <property type="match status" value="1"/>
</dbReference>